<accession>A0ABR4HRU3</accession>
<keyword evidence="3" id="KW-1185">Reference proteome</keyword>
<sequence>MNPTPTQRRTASPASTSNPEDPIISSYDIYLTDSDISRFVLQYLDRPTGSSYDDANGQKPTSFRLKPKTGLVEVDVPINTRINYDLGKGIRYGDALKKSRSHREGGAYGMAGGFTVGSGGAGASGNANGGQGKVKSEVKGGGGVEMGDNSGSGDGSLLKMQTLGGRIKNPEDGDPVYMLAAFRGGRFLSSLYFSLSVAVAWVLDYGTDDRFADKLHLSPVTAVVQLHPQLHHLDAMDEMPKGRGGKGRKEGEEERPEPEARTIDVKVKGSEDKEIVVAGNLDLLKQMQDEKWKGYDWVDAENEESWQIYDNYMMHQDVAGLPQLESAINSEDYLDKMSAPRIDPARPDMTGWAMKQNRIKQKGVEASGSSTEEG</sequence>
<dbReference type="Pfam" id="PF04801">
    <property type="entry name" value="RPC5"/>
    <property type="match status" value="1"/>
</dbReference>
<dbReference type="EMBL" id="JBFXLS010000086">
    <property type="protein sequence ID" value="KAL2818191.1"/>
    <property type="molecule type" value="Genomic_DNA"/>
</dbReference>
<evidence type="ECO:0000313" key="3">
    <source>
        <dbReference type="Proteomes" id="UP001610335"/>
    </source>
</evidence>
<dbReference type="PANTHER" id="PTHR12069:SF0">
    <property type="entry name" value="DNA-DIRECTED RNA POLYMERASE III SUBUNIT RPC5"/>
    <property type="match status" value="1"/>
</dbReference>
<feature type="region of interest" description="Disordered" evidence="1">
    <location>
        <begin position="1"/>
        <end position="24"/>
    </location>
</feature>
<feature type="compositionally biased region" description="Polar residues" evidence="1">
    <location>
        <begin position="1"/>
        <end position="19"/>
    </location>
</feature>
<organism evidence="2 3">
    <name type="scientific">Aspergillus cavernicola</name>
    <dbReference type="NCBI Taxonomy" id="176166"/>
    <lineage>
        <taxon>Eukaryota</taxon>
        <taxon>Fungi</taxon>
        <taxon>Dikarya</taxon>
        <taxon>Ascomycota</taxon>
        <taxon>Pezizomycotina</taxon>
        <taxon>Eurotiomycetes</taxon>
        <taxon>Eurotiomycetidae</taxon>
        <taxon>Eurotiales</taxon>
        <taxon>Aspergillaceae</taxon>
        <taxon>Aspergillus</taxon>
        <taxon>Aspergillus subgen. Nidulantes</taxon>
    </lineage>
</organism>
<name>A0ABR4HRU3_9EURO</name>
<feature type="region of interest" description="Disordered" evidence="1">
    <location>
        <begin position="232"/>
        <end position="261"/>
    </location>
</feature>
<proteinExistence type="predicted"/>
<dbReference type="Proteomes" id="UP001610335">
    <property type="component" value="Unassembled WGS sequence"/>
</dbReference>
<comment type="caution">
    <text evidence="2">The sequence shown here is derived from an EMBL/GenBank/DDBJ whole genome shotgun (WGS) entry which is preliminary data.</text>
</comment>
<reference evidence="2 3" key="1">
    <citation type="submission" date="2024-07" db="EMBL/GenBank/DDBJ databases">
        <title>Section-level genome sequencing and comparative genomics of Aspergillus sections Usti and Cavernicolus.</title>
        <authorList>
            <consortium name="Lawrence Berkeley National Laboratory"/>
            <person name="Nybo J.L."/>
            <person name="Vesth T.C."/>
            <person name="Theobald S."/>
            <person name="Frisvad J.C."/>
            <person name="Larsen T.O."/>
            <person name="Kjaerboelling I."/>
            <person name="Rothschild-Mancinelli K."/>
            <person name="Lyhne E.K."/>
            <person name="Kogle M.E."/>
            <person name="Barry K."/>
            <person name="Clum A."/>
            <person name="Na H."/>
            <person name="Ledsgaard L."/>
            <person name="Lin J."/>
            <person name="Lipzen A."/>
            <person name="Kuo A."/>
            <person name="Riley R."/>
            <person name="Mondo S."/>
            <person name="LaButti K."/>
            <person name="Haridas S."/>
            <person name="Pangalinan J."/>
            <person name="Salamov A.A."/>
            <person name="Simmons B.A."/>
            <person name="Magnuson J.K."/>
            <person name="Chen J."/>
            <person name="Drula E."/>
            <person name="Henrissat B."/>
            <person name="Wiebenga A."/>
            <person name="Lubbers R.J."/>
            <person name="Gomes A.C."/>
            <person name="Makela M.R."/>
            <person name="Stajich J."/>
            <person name="Grigoriev I.V."/>
            <person name="Mortensen U.H."/>
            <person name="De vries R.P."/>
            <person name="Baker S.E."/>
            <person name="Andersen M.R."/>
        </authorList>
    </citation>
    <scope>NUCLEOTIDE SEQUENCE [LARGE SCALE GENOMIC DNA]</scope>
    <source>
        <strain evidence="2 3">CBS 600.67</strain>
    </source>
</reference>
<feature type="region of interest" description="Disordered" evidence="1">
    <location>
        <begin position="338"/>
        <end position="374"/>
    </location>
</feature>
<dbReference type="InterPro" id="IPR006886">
    <property type="entry name" value="RNA_pol_III_Rpc5"/>
</dbReference>
<protein>
    <recommendedName>
        <fullName evidence="4">Sulfite reductase beta subunit</fullName>
    </recommendedName>
</protein>
<dbReference type="PANTHER" id="PTHR12069">
    <property type="entry name" value="DNA-DIRECTED RNA POLYMERASES III 80 KDA POLYPEPTIDE RNA POLYMERASE III SUBUNIT 5"/>
    <property type="match status" value="1"/>
</dbReference>
<gene>
    <name evidence="2" type="ORF">BDW59DRAFT_165638</name>
</gene>
<evidence type="ECO:0008006" key="4">
    <source>
        <dbReference type="Google" id="ProtNLM"/>
    </source>
</evidence>
<evidence type="ECO:0000256" key="1">
    <source>
        <dbReference type="SAM" id="MobiDB-lite"/>
    </source>
</evidence>
<evidence type="ECO:0000313" key="2">
    <source>
        <dbReference type="EMBL" id="KAL2818191.1"/>
    </source>
</evidence>